<evidence type="ECO:0000256" key="2">
    <source>
        <dbReference type="ARBA" id="ARBA00006675"/>
    </source>
</evidence>
<organism evidence="15 16">
    <name type="scientific">Venturia effusa</name>
    <dbReference type="NCBI Taxonomy" id="50376"/>
    <lineage>
        <taxon>Eukaryota</taxon>
        <taxon>Fungi</taxon>
        <taxon>Dikarya</taxon>
        <taxon>Ascomycota</taxon>
        <taxon>Pezizomycotina</taxon>
        <taxon>Dothideomycetes</taxon>
        <taxon>Pleosporomycetidae</taxon>
        <taxon>Venturiales</taxon>
        <taxon>Venturiaceae</taxon>
        <taxon>Venturia</taxon>
    </lineage>
</organism>
<feature type="transmembrane region" description="Helical" evidence="14">
    <location>
        <begin position="251"/>
        <end position="268"/>
    </location>
</feature>
<keyword evidence="10" id="KW-0594">Phospholipid biosynthesis</keyword>
<keyword evidence="6 14" id="KW-0812">Transmembrane</keyword>
<keyword evidence="9 14" id="KW-0472">Membrane</keyword>
<feature type="compositionally biased region" description="Low complexity" evidence="13">
    <location>
        <begin position="547"/>
        <end position="559"/>
    </location>
</feature>
<accession>A0A517L5R4</accession>
<keyword evidence="4" id="KW-0444">Lipid biosynthesis</keyword>
<gene>
    <name evidence="15" type="ORF">FKW77_007367</name>
</gene>
<evidence type="ECO:0000256" key="3">
    <source>
        <dbReference type="ARBA" id="ARBA00019082"/>
    </source>
</evidence>
<evidence type="ECO:0000256" key="7">
    <source>
        <dbReference type="ARBA" id="ARBA00022989"/>
    </source>
</evidence>
<feature type="region of interest" description="Disordered" evidence="13">
    <location>
        <begin position="48"/>
        <end position="75"/>
    </location>
</feature>
<feature type="transmembrane region" description="Helical" evidence="14">
    <location>
        <begin position="298"/>
        <end position="320"/>
    </location>
</feature>
<comment type="subcellular location">
    <subcellularLocation>
        <location evidence="1">Membrane</location>
        <topology evidence="1">Multi-pass membrane protein</topology>
    </subcellularLocation>
</comment>
<keyword evidence="5" id="KW-0808">Transferase</keyword>
<evidence type="ECO:0000256" key="8">
    <source>
        <dbReference type="ARBA" id="ARBA00023098"/>
    </source>
</evidence>
<dbReference type="STRING" id="50376.A0A517L5R4"/>
<keyword evidence="8" id="KW-0443">Lipid metabolism</keyword>
<evidence type="ECO:0000256" key="12">
    <source>
        <dbReference type="ARBA" id="ARBA00023315"/>
    </source>
</evidence>
<evidence type="ECO:0000256" key="4">
    <source>
        <dbReference type="ARBA" id="ARBA00022516"/>
    </source>
</evidence>
<feature type="transmembrane region" description="Helical" evidence="14">
    <location>
        <begin position="473"/>
        <end position="491"/>
    </location>
</feature>
<dbReference type="PANTHER" id="PTHR31201">
    <property type="entry name" value="OS01G0585100 PROTEIN"/>
    <property type="match status" value="1"/>
</dbReference>
<evidence type="ECO:0000256" key="14">
    <source>
        <dbReference type="SAM" id="Phobius"/>
    </source>
</evidence>
<dbReference type="Proteomes" id="UP000316270">
    <property type="component" value="Chromosome 5"/>
</dbReference>
<dbReference type="GO" id="GO:0016020">
    <property type="term" value="C:membrane"/>
    <property type="evidence" value="ECO:0007669"/>
    <property type="project" value="UniProtKB-SubCell"/>
</dbReference>
<evidence type="ECO:0000256" key="6">
    <source>
        <dbReference type="ARBA" id="ARBA00022692"/>
    </source>
</evidence>
<feature type="compositionally biased region" description="Low complexity" evidence="13">
    <location>
        <begin position="117"/>
        <end position="143"/>
    </location>
</feature>
<protein>
    <recommendedName>
        <fullName evidence="3">Glycerophosphocholine acyltransferase 1</fullName>
    </recommendedName>
</protein>
<dbReference type="GO" id="GO:0006656">
    <property type="term" value="P:phosphatidylcholine biosynthetic process"/>
    <property type="evidence" value="ECO:0007669"/>
    <property type="project" value="TreeGrafter"/>
</dbReference>
<keyword evidence="11" id="KW-1208">Phospholipid metabolism</keyword>
<feature type="region of interest" description="Disordered" evidence="13">
    <location>
        <begin position="543"/>
        <end position="629"/>
    </location>
</feature>
<evidence type="ECO:0000256" key="1">
    <source>
        <dbReference type="ARBA" id="ARBA00004141"/>
    </source>
</evidence>
<dbReference type="PANTHER" id="PTHR31201:SF1">
    <property type="entry name" value="GLYCEROPHOSPHOCHOLINE ACYLTRANSFERASE 1"/>
    <property type="match status" value="1"/>
</dbReference>
<feature type="compositionally biased region" description="Basic and acidic residues" evidence="13">
    <location>
        <begin position="563"/>
        <end position="572"/>
    </location>
</feature>
<dbReference type="Pfam" id="PF10998">
    <property type="entry name" value="DUF2838"/>
    <property type="match status" value="1"/>
</dbReference>
<dbReference type="GO" id="GO:0016746">
    <property type="term" value="F:acyltransferase activity"/>
    <property type="evidence" value="ECO:0007669"/>
    <property type="project" value="UniProtKB-KW"/>
</dbReference>
<sequence>MIRPFYYTQEVKHNDVSTPTYHPRHIREEEHGPGKILVPELTKARHEIDQKLPTRTCAFPHSRPKSGRAYSDHHRSSSSYSIFQLLDEDSRDMASRRPQAASPSDLAIDSSEKPAVSTTPGDEGSSSSTSIMSSSTPGLSRSTSFSDGDFFDESVPPLERLTVFDLIENLALPQRLERFQSTISLQTEKVRRQQERLKSSSKVAKEKVVEEWRRRVPTADEQLEKYKKRMRVSVDRLNSKFGMAVTLREKLAFIAGVMNVFVSGYLVGGHPDLYHIWYTVQLLYFMPIRFYTYQKKGYHYFLADLCYFVNLLLMLAIWVFPGSKRLFIASYCLSFGNNAIAIAMWRNSLVFHSLDKVTSLFIHIMPCVALHCIVHLLPPELQASRFPAVYNIITSAPGDPEHYTLLQMMFWASWPYAVWQLSYHFFISVRRRDKIAAGRPTSYTWLRKSFGPTWIGRLVLSLPDSLQEPTYMLIQYLYALLTMIPCPLWFWSRWASALFLLSVFSWSVWNGATYYIDVFGQRFQRELEQLKKDVAKWQSTPDLMGKSGLSSPLLSPELETGNETERKGEDSGALKTDQIPSVDGNVGPGSGGPEESERSDSVSAIPLLDEARKSGSQTAMDDTGMRVRK</sequence>
<keyword evidence="12" id="KW-0012">Acyltransferase</keyword>
<evidence type="ECO:0000313" key="16">
    <source>
        <dbReference type="Proteomes" id="UP000316270"/>
    </source>
</evidence>
<dbReference type="InterPro" id="IPR021261">
    <property type="entry name" value="GPCAT"/>
</dbReference>
<dbReference type="OrthoDB" id="406287at2759"/>
<name>A0A517L5R4_9PEZI</name>
<feature type="transmembrane region" description="Helical" evidence="14">
    <location>
        <begin position="274"/>
        <end position="291"/>
    </location>
</feature>
<evidence type="ECO:0000256" key="11">
    <source>
        <dbReference type="ARBA" id="ARBA00023264"/>
    </source>
</evidence>
<proteinExistence type="inferred from homology"/>
<feature type="transmembrane region" description="Helical" evidence="14">
    <location>
        <begin position="497"/>
        <end position="516"/>
    </location>
</feature>
<keyword evidence="7 14" id="KW-1133">Transmembrane helix</keyword>
<evidence type="ECO:0000256" key="13">
    <source>
        <dbReference type="SAM" id="MobiDB-lite"/>
    </source>
</evidence>
<comment type="similarity">
    <text evidence="2">Belongs to the GPC1 family.</text>
</comment>
<dbReference type="EMBL" id="CP042189">
    <property type="protein sequence ID" value="QDS70973.1"/>
    <property type="molecule type" value="Genomic_DNA"/>
</dbReference>
<reference evidence="15 16" key="1">
    <citation type="submission" date="2019-07" db="EMBL/GenBank/DDBJ databases">
        <title>Finished genome of Venturia effusa.</title>
        <authorList>
            <person name="Young C.A."/>
            <person name="Cox M.P."/>
            <person name="Ganley A.R.D."/>
            <person name="David W.J."/>
        </authorList>
    </citation>
    <scope>NUCLEOTIDE SEQUENCE [LARGE SCALE GENOMIC DNA]</scope>
    <source>
        <strain evidence="16">albino</strain>
    </source>
</reference>
<feature type="region of interest" description="Disordered" evidence="13">
    <location>
        <begin position="91"/>
        <end position="143"/>
    </location>
</feature>
<evidence type="ECO:0000313" key="15">
    <source>
        <dbReference type="EMBL" id="QDS70973.1"/>
    </source>
</evidence>
<evidence type="ECO:0000256" key="9">
    <source>
        <dbReference type="ARBA" id="ARBA00023136"/>
    </source>
</evidence>
<feature type="transmembrane region" description="Helical" evidence="14">
    <location>
        <begin position="408"/>
        <end position="429"/>
    </location>
</feature>
<dbReference type="AlphaFoldDB" id="A0A517L5R4"/>
<feature type="transmembrane region" description="Helical" evidence="14">
    <location>
        <begin position="357"/>
        <end position="377"/>
    </location>
</feature>
<feature type="transmembrane region" description="Helical" evidence="14">
    <location>
        <begin position="326"/>
        <end position="345"/>
    </location>
</feature>
<evidence type="ECO:0000256" key="10">
    <source>
        <dbReference type="ARBA" id="ARBA00023209"/>
    </source>
</evidence>
<evidence type="ECO:0000256" key="5">
    <source>
        <dbReference type="ARBA" id="ARBA00022679"/>
    </source>
</evidence>
<keyword evidence="16" id="KW-1185">Reference proteome</keyword>